<comment type="caution">
    <text evidence="3">The sequence shown here is derived from an EMBL/GenBank/DDBJ whole genome shotgun (WGS) entry which is preliminary data.</text>
</comment>
<dbReference type="Pfam" id="PF09994">
    <property type="entry name" value="T6SS_Tle1-like_cat"/>
    <property type="match status" value="1"/>
</dbReference>
<sequence length="598" mass="67888">MDQSLNNPSSESISDASFKSFDSSSNESFSMPSPRSINPHATTDPDPTKSTGADTDTAKTNDPCCHWPLDANKRRNLVISIDGTSNKFGAMNTNVIEHHSLLIKDGRQVPYYNSGIGTYPPPSWTPSFKFIGMVIHHKIDLAIAWDFDKTVKDAYRWISENYEDGDLIFMFGFSRGAFQVRVLSAMIEKVGLLHKGNELQIPFAYELYSDPETDKLEPVGPGGSFRKPVTIAERFKLTFSREGVKVHFVGVWDTVSSIGTVRGAKMLPGTINGMKHVCFFRHALALDERRVKFLPEYANGGKGPDSEATSGSIPHTKEVWFAGTHSDIGGGNTLNPSLDRTRPPLRWMVYEARPLGLHTSPFERDLRDSEKVSVKESLTWVWWPFEYFPFRRLTYTRKENGKETTHSLHRGKVRKIQLGQKIHNSAISASDYVPRASPPPGHHYWNSNNIRRITEQWVELDLLDHIKTALDLLIAQRVSTLESIDELLQRDEGLQAFYEAVLGKLRHDTGLTQDDKDLLMTESVRILGTRRFKDFPLRGYREIEGLIGYPSTGHRQFLDLFGTDISRLMRRITLANLMPEELIGKRHLPKKLFNRQRS</sequence>
<feature type="compositionally biased region" description="Polar residues" evidence="1">
    <location>
        <begin position="48"/>
        <end position="60"/>
    </location>
</feature>
<feature type="compositionally biased region" description="Polar residues" evidence="1">
    <location>
        <begin position="1"/>
        <end position="11"/>
    </location>
</feature>
<feature type="compositionally biased region" description="Low complexity" evidence="1">
    <location>
        <begin position="12"/>
        <end position="36"/>
    </location>
</feature>
<dbReference type="AlphaFoldDB" id="A0A8H4R3G1"/>
<dbReference type="EMBL" id="JAACJL010000002">
    <property type="protein sequence ID" value="KAF4622178.1"/>
    <property type="molecule type" value="Genomic_DNA"/>
</dbReference>
<reference evidence="3 4" key="1">
    <citation type="submission" date="2019-12" db="EMBL/GenBank/DDBJ databases">
        <authorList>
            <person name="Floudas D."/>
            <person name="Bentzer J."/>
            <person name="Ahren D."/>
            <person name="Johansson T."/>
            <person name="Persson P."/>
            <person name="Tunlid A."/>
        </authorList>
    </citation>
    <scope>NUCLEOTIDE SEQUENCE [LARGE SCALE GENOMIC DNA]</scope>
    <source>
        <strain evidence="3 4">CBS 102.39</strain>
    </source>
</reference>
<evidence type="ECO:0000256" key="1">
    <source>
        <dbReference type="SAM" id="MobiDB-lite"/>
    </source>
</evidence>
<organism evidence="3 4">
    <name type="scientific">Agrocybe pediades</name>
    <dbReference type="NCBI Taxonomy" id="84607"/>
    <lineage>
        <taxon>Eukaryota</taxon>
        <taxon>Fungi</taxon>
        <taxon>Dikarya</taxon>
        <taxon>Basidiomycota</taxon>
        <taxon>Agaricomycotina</taxon>
        <taxon>Agaricomycetes</taxon>
        <taxon>Agaricomycetidae</taxon>
        <taxon>Agaricales</taxon>
        <taxon>Agaricineae</taxon>
        <taxon>Strophariaceae</taxon>
        <taxon>Agrocybe</taxon>
    </lineage>
</organism>
<dbReference type="PANTHER" id="PTHR33840:SF1">
    <property type="entry name" value="TLE1 PHOSPHOLIPASE DOMAIN-CONTAINING PROTEIN"/>
    <property type="match status" value="1"/>
</dbReference>
<proteinExistence type="predicted"/>
<evidence type="ECO:0000259" key="2">
    <source>
        <dbReference type="Pfam" id="PF09994"/>
    </source>
</evidence>
<dbReference type="InterPro" id="IPR018712">
    <property type="entry name" value="Tle1-like_cat"/>
</dbReference>
<dbReference type="PANTHER" id="PTHR33840">
    <property type="match status" value="1"/>
</dbReference>
<keyword evidence="4" id="KW-1185">Reference proteome</keyword>
<feature type="domain" description="T6SS Phospholipase effector Tle1-like catalytic" evidence="2">
    <location>
        <begin position="75"/>
        <end position="350"/>
    </location>
</feature>
<evidence type="ECO:0000313" key="4">
    <source>
        <dbReference type="Proteomes" id="UP000521872"/>
    </source>
</evidence>
<name>A0A8H4R3G1_9AGAR</name>
<feature type="region of interest" description="Disordered" evidence="1">
    <location>
        <begin position="1"/>
        <end position="63"/>
    </location>
</feature>
<protein>
    <recommendedName>
        <fullName evidence="2">T6SS Phospholipase effector Tle1-like catalytic domain-containing protein</fullName>
    </recommendedName>
</protein>
<evidence type="ECO:0000313" key="3">
    <source>
        <dbReference type="EMBL" id="KAF4622178.1"/>
    </source>
</evidence>
<gene>
    <name evidence="3" type="ORF">D9613_009646</name>
</gene>
<accession>A0A8H4R3G1</accession>
<dbReference type="Proteomes" id="UP000521872">
    <property type="component" value="Unassembled WGS sequence"/>
</dbReference>